<dbReference type="PANTHER" id="PTHR39069">
    <property type="entry name" value="ECDYSONE-INDUCIBLE GENE E1, ISOFORM A"/>
    <property type="match status" value="1"/>
</dbReference>
<accession>A0A814PD39</accession>
<dbReference type="AlphaFoldDB" id="A0A814PD39"/>
<dbReference type="Pfam" id="PF01683">
    <property type="entry name" value="EB"/>
    <property type="match status" value="2"/>
</dbReference>
<gene>
    <name evidence="4" type="ORF">GPM918_LOCUS19004</name>
    <name evidence="5" type="ORF">SRO942_LOCUS19001</name>
</gene>
<feature type="domain" description="EB" evidence="3">
    <location>
        <begin position="147"/>
        <end position="186"/>
    </location>
</feature>
<evidence type="ECO:0000313" key="6">
    <source>
        <dbReference type="Proteomes" id="UP000663829"/>
    </source>
</evidence>
<evidence type="ECO:0000256" key="1">
    <source>
        <dbReference type="SAM" id="MobiDB-lite"/>
    </source>
</evidence>
<feature type="transmembrane region" description="Helical" evidence="2">
    <location>
        <begin position="84"/>
        <end position="107"/>
    </location>
</feature>
<evidence type="ECO:0000256" key="2">
    <source>
        <dbReference type="SAM" id="Phobius"/>
    </source>
</evidence>
<sequence length="452" mass="49043">MQSNTDRDEFCRESTSDPAGSDRVLTQEIATNDDVEPITRYDDNTIYRRSIIKQSTNEETRPITETISNRTPSRPCPHVRFPRWCLIPLLLLGLALFAAILGVGIGLGGRHKSLFESCGANSICMNNAACTNGLCICSSGYFYDSTTGLCISQVGIGRSCAATSNCITNAYCTNGLCECNSSYYPSPTLGNCQLLKTYTTSCQYDIECAFTFECLNGACACNSSKFYSTQTGLCQKLGLPNEDSCYADYNCISTAVCIGGLCQCPTDFFYQVLTNTCDRKVRIGGFCTQSYQCITNANCTSLQTCQCNNGTQYSIQTGQCITPISYGQACVQTADCVINLICVSSICQCGTNQQYYNPSNTTCLNKATISQACSAFGPYCDDVRLLTCSASGPYCLTTVGLTCSTVTNLCVCTNSPSYYWNGSICLPTFAVVELVPVRQDHILTQVYAPLNQ</sequence>
<keyword evidence="6" id="KW-1185">Reference proteome</keyword>
<feature type="region of interest" description="Disordered" evidence="1">
    <location>
        <begin position="1"/>
        <end position="22"/>
    </location>
</feature>
<feature type="domain" description="EB" evidence="3">
    <location>
        <begin position="315"/>
        <end position="354"/>
    </location>
</feature>
<comment type="caution">
    <text evidence="4">The sequence shown here is derived from an EMBL/GenBank/DDBJ whole genome shotgun (WGS) entry which is preliminary data.</text>
</comment>
<feature type="non-terminal residue" evidence="4">
    <location>
        <position position="1"/>
    </location>
</feature>
<organism evidence="4 6">
    <name type="scientific">Didymodactylos carnosus</name>
    <dbReference type="NCBI Taxonomy" id="1234261"/>
    <lineage>
        <taxon>Eukaryota</taxon>
        <taxon>Metazoa</taxon>
        <taxon>Spiralia</taxon>
        <taxon>Gnathifera</taxon>
        <taxon>Rotifera</taxon>
        <taxon>Eurotatoria</taxon>
        <taxon>Bdelloidea</taxon>
        <taxon>Philodinida</taxon>
        <taxon>Philodinidae</taxon>
        <taxon>Didymodactylos</taxon>
    </lineage>
</organism>
<feature type="compositionally biased region" description="Basic and acidic residues" evidence="1">
    <location>
        <begin position="1"/>
        <end position="15"/>
    </location>
</feature>
<dbReference type="OrthoDB" id="10012826at2759"/>
<evidence type="ECO:0000313" key="4">
    <source>
        <dbReference type="EMBL" id="CAF1106264.1"/>
    </source>
</evidence>
<keyword evidence="2" id="KW-1133">Transmembrane helix</keyword>
<keyword evidence="2" id="KW-0472">Membrane</keyword>
<protein>
    <recommendedName>
        <fullName evidence="3">EB domain-containing protein</fullName>
    </recommendedName>
</protein>
<dbReference type="Proteomes" id="UP000681722">
    <property type="component" value="Unassembled WGS sequence"/>
</dbReference>
<dbReference type="EMBL" id="CAJOBC010005648">
    <property type="protein sequence ID" value="CAF3870939.1"/>
    <property type="molecule type" value="Genomic_DNA"/>
</dbReference>
<name>A0A814PD39_9BILA</name>
<dbReference type="InterPro" id="IPR006149">
    <property type="entry name" value="EB_dom"/>
</dbReference>
<dbReference type="EMBL" id="CAJNOQ010005648">
    <property type="protein sequence ID" value="CAF1106264.1"/>
    <property type="molecule type" value="Genomic_DNA"/>
</dbReference>
<evidence type="ECO:0000259" key="3">
    <source>
        <dbReference type="Pfam" id="PF01683"/>
    </source>
</evidence>
<evidence type="ECO:0000313" key="5">
    <source>
        <dbReference type="EMBL" id="CAF3870939.1"/>
    </source>
</evidence>
<proteinExistence type="predicted"/>
<dbReference type="Proteomes" id="UP000663829">
    <property type="component" value="Unassembled WGS sequence"/>
</dbReference>
<dbReference type="PANTHER" id="PTHR39069:SF8">
    <property type="entry name" value="FI17111P1"/>
    <property type="match status" value="1"/>
</dbReference>
<reference evidence="4" key="1">
    <citation type="submission" date="2021-02" db="EMBL/GenBank/DDBJ databases">
        <authorList>
            <person name="Nowell W R."/>
        </authorList>
    </citation>
    <scope>NUCLEOTIDE SEQUENCE</scope>
</reference>
<keyword evidence="2" id="KW-0812">Transmembrane</keyword>